<comment type="caution">
    <text evidence="7">The sequence shown here is derived from an EMBL/GenBank/DDBJ whole genome shotgun (WGS) entry which is preliminary data.</text>
</comment>
<comment type="function">
    <text evidence="5">Component of the mitochondrial ribosome (mitoribosome), a dedicated translation machinery responsible for the synthesis of mitochondrial genome-encoded proteins, including at least some of the essential transmembrane subunits of the mitochondrial respiratory chain. The mitoribosomes are attached to the mitochondrial inner membrane and translation products are cotranslationally integrated into the membrane.</text>
</comment>
<protein>
    <recommendedName>
        <fullName evidence="4">Large ribosomal subunit protein bL28m</fullName>
    </recommendedName>
</protein>
<feature type="region of interest" description="Disordered" evidence="6">
    <location>
        <begin position="321"/>
        <end position="350"/>
    </location>
</feature>
<evidence type="ECO:0000256" key="4">
    <source>
        <dbReference type="ARBA" id="ARBA00035269"/>
    </source>
</evidence>
<evidence type="ECO:0000313" key="8">
    <source>
        <dbReference type="Proteomes" id="UP001271007"/>
    </source>
</evidence>
<dbReference type="InterPro" id="IPR037147">
    <property type="entry name" value="Ribosomal_bL28_sf"/>
</dbReference>
<name>A0AAJ0GFI5_9PEZI</name>
<dbReference type="FunFam" id="2.30.170.40:FF:000003">
    <property type="entry name" value="54S ribosomal protein L24"/>
    <property type="match status" value="1"/>
</dbReference>
<dbReference type="Gene3D" id="2.30.170.40">
    <property type="entry name" value="Ribosomal protein L28/L24"/>
    <property type="match status" value="1"/>
</dbReference>
<gene>
    <name evidence="7" type="ORF">LTR09_002363</name>
</gene>
<dbReference type="PANTHER" id="PTHR13528:SF2">
    <property type="entry name" value="LARGE RIBOSOMAL SUBUNIT PROTEIN BL28M"/>
    <property type="match status" value="1"/>
</dbReference>
<keyword evidence="2" id="KW-0689">Ribosomal protein</keyword>
<evidence type="ECO:0000256" key="6">
    <source>
        <dbReference type="SAM" id="MobiDB-lite"/>
    </source>
</evidence>
<evidence type="ECO:0000313" key="7">
    <source>
        <dbReference type="EMBL" id="KAK3056570.1"/>
    </source>
</evidence>
<comment type="similarity">
    <text evidence="1">Belongs to the bacterial ribosomal protein bL28 family.</text>
</comment>
<dbReference type="EMBL" id="JAWDJX010000005">
    <property type="protein sequence ID" value="KAK3056570.1"/>
    <property type="molecule type" value="Genomic_DNA"/>
</dbReference>
<accession>A0AAJ0GFI5</accession>
<dbReference type="Proteomes" id="UP001271007">
    <property type="component" value="Unassembled WGS sequence"/>
</dbReference>
<evidence type="ECO:0000256" key="2">
    <source>
        <dbReference type="ARBA" id="ARBA00022980"/>
    </source>
</evidence>
<feature type="compositionally biased region" description="Basic and acidic residues" evidence="6">
    <location>
        <begin position="323"/>
        <end position="339"/>
    </location>
</feature>
<dbReference type="AlphaFoldDB" id="A0AAJ0GFI5"/>
<reference evidence="7" key="1">
    <citation type="submission" date="2023-04" db="EMBL/GenBank/DDBJ databases">
        <title>Black Yeasts Isolated from many extreme environments.</title>
        <authorList>
            <person name="Coleine C."/>
            <person name="Stajich J.E."/>
            <person name="Selbmann L."/>
        </authorList>
    </citation>
    <scope>NUCLEOTIDE SEQUENCE</scope>
    <source>
        <strain evidence="7">CCFEE 5312</strain>
    </source>
</reference>
<evidence type="ECO:0000256" key="3">
    <source>
        <dbReference type="ARBA" id="ARBA00023274"/>
    </source>
</evidence>
<keyword evidence="8" id="KW-1185">Reference proteome</keyword>
<dbReference type="InterPro" id="IPR034704">
    <property type="entry name" value="Ribosomal_bL28/bL31-like_sf"/>
</dbReference>
<proteinExistence type="inferred from homology"/>
<dbReference type="GO" id="GO:0003735">
    <property type="term" value="F:structural constituent of ribosome"/>
    <property type="evidence" value="ECO:0007669"/>
    <property type="project" value="InterPro"/>
</dbReference>
<dbReference type="InterPro" id="IPR026569">
    <property type="entry name" value="Ribosomal_bL28"/>
</dbReference>
<evidence type="ECO:0000256" key="5">
    <source>
        <dbReference type="ARBA" id="ARBA00037226"/>
    </source>
</evidence>
<dbReference type="PANTHER" id="PTHR13528">
    <property type="entry name" value="39S RIBOSOMAL PROTEIN L28, MITOCHONDRIAL"/>
    <property type="match status" value="1"/>
</dbReference>
<dbReference type="Pfam" id="PF00830">
    <property type="entry name" value="Ribosomal_L28"/>
    <property type="match status" value="1"/>
</dbReference>
<dbReference type="GO" id="GO:0005762">
    <property type="term" value="C:mitochondrial large ribosomal subunit"/>
    <property type="evidence" value="ECO:0007669"/>
    <property type="project" value="TreeGrafter"/>
</dbReference>
<evidence type="ECO:0000256" key="1">
    <source>
        <dbReference type="ARBA" id="ARBA00008760"/>
    </source>
</evidence>
<organism evidence="7 8">
    <name type="scientific">Extremus antarcticus</name>
    <dbReference type="NCBI Taxonomy" id="702011"/>
    <lineage>
        <taxon>Eukaryota</taxon>
        <taxon>Fungi</taxon>
        <taxon>Dikarya</taxon>
        <taxon>Ascomycota</taxon>
        <taxon>Pezizomycotina</taxon>
        <taxon>Dothideomycetes</taxon>
        <taxon>Dothideomycetidae</taxon>
        <taxon>Mycosphaerellales</taxon>
        <taxon>Extremaceae</taxon>
        <taxon>Extremus</taxon>
    </lineage>
</organism>
<keyword evidence="3" id="KW-0687">Ribonucleoprotein</keyword>
<dbReference type="SUPFAM" id="SSF143800">
    <property type="entry name" value="L28p-like"/>
    <property type="match status" value="1"/>
</dbReference>
<sequence>MSLFLHRPLTLRPSPCRALSTTLSRPSSLQLEKNDPEALADTVPPYPYGPAQWYKQSDRGLYGGQRIQFGNNIGPKFQTKTRRTWYPNVFRKRLFSRALDRYVQIKVTTRVMRTIDKLGGLDEYLLGEKEARVRELGVSGWWLRWAIMQTPEVRRRFVEERRLLGMPAEGIEAVIEEPEATAEGEAQVEAKGQDVVGEEAVQQRRLKFRVGPRAHLYYAPDGWHRASPNKELAYKRHVRLHDPKYKDFHQNQTAIALAAFDQMTKSQSLKSKEIVSLRQRLRTEVDKSAEKIVEAAWEARCAKVAKKRRLVREAVRVKTRSATRAELRASRRRERKDGQPEGLVKDTFGA</sequence>